<keyword evidence="1" id="KW-0472">Membrane</keyword>
<feature type="transmembrane region" description="Helical" evidence="1">
    <location>
        <begin position="205"/>
        <end position="227"/>
    </location>
</feature>
<gene>
    <name evidence="3" type="ORF">DME_LOCUS1663</name>
</gene>
<evidence type="ECO:0000313" key="4">
    <source>
        <dbReference type="Proteomes" id="UP000038040"/>
    </source>
</evidence>
<reference evidence="3 5" key="2">
    <citation type="submission" date="2018-11" db="EMBL/GenBank/DDBJ databases">
        <authorList>
            <consortium name="Pathogen Informatics"/>
        </authorList>
    </citation>
    <scope>NUCLEOTIDE SEQUENCE [LARGE SCALE GENOMIC DNA]</scope>
</reference>
<feature type="transmembrane region" description="Helical" evidence="1">
    <location>
        <begin position="86"/>
        <end position="107"/>
    </location>
</feature>
<feature type="domain" description="Acyltransferase 3" evidence="2">
    <location>
        <begin position="20"/>
        <end position="297"/>
    </location>
</feature>
<evidence type="ECO:0000256" key="1">
    <source>
        <dbReference type="SAM" id="Phobius"/>
    </source>
</evidence>
<dbReference type="OrthoDB" id="92766at2759"/>
<evidence type="ECO:0000313" key="5">
    <source>
        <dbReference type="Proteomes" id="UP000274756"/>
    </source>
</evidence>
<dbReference type="STRING" id="318479.A0A0N4UHY7"/>
<keyword evidence="5" id="KW-1185">Reference proteome</keyword>
<proteinExistence type="predicted"/>
<feature type="transmembrane region" description="Helical" evidence="1">
    <location>
        <begin position="43"/>
        <end position="65"/>
    </location>
</feature>
<dbReference type="InterPro" id="IPR050879">
    <property type="entry name" value="Acyltransferase_3"/>
</dbReference>
<accession>A0A0N4UHY7</accession>
<organism evidence="4 6">
    <name type="scientific">Dracunculus medinensis</name>
    <name type="common">Guinea worm</name>
    <dbReference type="NCBI Taxonomy" id="318479"/>
    <lineage>
        <taxon>Eukaryota</taxon>
        <taxon>Metazoa</taxon>
        <taxon>Ecdysozoa</taxon>
        <taxon>Nematoda</taxon>
        <taxon>Chromadorea</taxon>
        <taxon>Rhabditida</taxon>
        <taxon>Spirurina</taxon>
        <taxon>Dracunculoidea</taxon>
        <taxon>Dracunculidae</taxon>
        <taxon>Dracunculus</taxon>
    </lineage>
</organism>
<feature type="transmembrane region" description="Helical" evidence="1">
    <location>
        <begin position="145"/>
        <end position="168"/>
    </location>
</feature>
<dbReference type="AlphaFoldDB" id="A0A0N4UHY7"/>
<reference evidence="6" key="1">
    <citation type="submission" date="2017-02" db="UniProtKB">
        <authorList>
            <consortium name="WormBaseParasite"/>
        </authorList>
    </citation>
    <scope>IDENTIFICATION</scope>
</reference>
<feature type="transmembrane region" description="Helical" evidence="1">
    <location>
        <begin position="239"/>
        <end position="258"/>
    </location>
</feature>
<dbReference type="GO" id="GO:0016020">
    <property type="term" value="C:membrane"/>
    <property type="evidence" value="ECO:0007669"/>
    <property type="project" value="TreeGrafter"/>
</dbReference>
<dbReference type="WBParaSite" id="DME_0000719201-mRNA-1">
    <property type="protein sequence ID" value="DME_0000719201-mRNA-1"/>
    <property type="gene ID" value="DME_0000719201"/>
</dbReference>
<dbReference type="PANTHER" id="PTHR23028">
    <property type="entry name" value="ACETYLTRANSFERASE"/>
    <property type="match status" value="1"/>
</dbReference>
<keyword evidence="1" id="KW-0812">Transmembrane</keyword>
<dbReference type="GO" id="GO:0016747">
    <property type="term" value="F:acyltransferase activity, transferring groups other than amino-acyl groups"/>
    <property type="evidence" value="ECO:0007669"/>
    <property type="project" value="InterPro"/>
</dbReference>
<name>A0A0N4UHY7_DRAME</name>
<feature type="transmembrane region" description="Helical" evidence="1">
    <location>
        <begin position="175"/>
        <end position="193"/>
    </location>
</feature>
<keyword evidence="1" id="KW-1133">Transmembrane helix</keyword>
<feature type="transmembrane region" description="Helical" evidence="1">
    <location>
        <begin position="270"/>
        <end position="290"/>
    </location>
</feature>
<dbReference type="Proteomes" id="UP000274756">
    <property type="component" value="Unassembled WGS sequence"/>
</dbReference>
<feature type="transmembrane region" description="Helical" evidence="1">
    <location>
        <begin position="21"/>
        <end position="37"/>
    </location>
</feature>
<dbReference type="PANTHER" id="PTHR23028:SF53">
    <property type="entry name" value="ACYL_TRANSF_3 DOMAIN-CONTAINING PROTEIN"/>
    <property type="match status" value="1"/>
</dbReference>
<evidence type="ECO:0000313" key="3">
    <source>
        <dbReference type="EMBL" id="VDN51690.1"/>
    </source>
</evidence>
<dbReference type="Pfam" id="PF01757">
    <property type="entry name" value="Acyl_transf_3"/>
    <property type="match status" value="1"/>
</dbReference>
<sequence>MHRWQKMTNENTKHYQKRDDIQALRGIAILYILVFHIDKRFCPNGFVGVDIFFVISGYLITMILNRNNPLTLNDITGFFLRRIKRIFPAYYVTLVLILICGCIWLTIFDLQGIFRSWYWASVFATNIFKMIEEQDYFAQLQSFDFLLHLWSLAVEIQFYALAPILMVFRQRIGRIIFVPIICLSLWSHIANTGSKSFSFILSRLWQFFIGNGIFTGLITIISLWIISPLTLYIPIDEKLYRIIASIAAGWIIAGQSRWLTESILCHRPLLIIGDISYSLYLCHWPCILFIKYERSHAELNLHAILSERKIGAKLDES</sequence>
<evidence type="ECO:0000313" key="6">
    <source>
        <dbReference type="WBParaSite" id="DME_0000719201-mRNA-1"/>
    </source>
</evidence>
<dbReference type="Proteomes" id="UP000038040">
    <property type="component" value="Unplaced"/>
</dbReference>
<evidence type="ECO:0000259" key="2">
    <source>
        <dbReference type="Pfam" id="PF01757"/>
    </source>
</evidence>
<dbReference type="EMBL" id="UYYG01000028">
    <property type="protein sequence ID" value="VDN51690.1"/>
    <property type="molecule type" value="Genomic_DNA"/>
</dbReference>
<dbReference type="InterPro" id="IPR002656">
    <property type="entry name" value="Acyl_transf_3_dom"/>
</dbReference>
<dbReference type="GO" id="GO:0000271">
    <property type="term" value="P:polysaccharide biosynthetic process"/>
    <property type="evidence" value="ECO:0007669"/>
    <property type="project" value="TreeGrafter"/>
</dbReference>
<protein>
    <submittedName>
        <fullName evidence="6">Acyl_transf_3 domain-containing protein</fullName>
    </submittedName>
</protein>